<dbReference type="GO" id="GO:0003700">
    <property type="term" value="F:DNA-binding transcription factor activity"/>
    <property type="evidence" value="ECO:0007669"/>
    <property type="project" value="InterPro"/>
</dbReference>
<organism evidence="8 9">
    <name type="scientific">Geomonas limicola</name>
    <dbReference type="NCBI Taxonomy" id="2740186"/>
    <lineage>
        <taxon>Bacteria</taxon>
        <taxon>Pseudomonadati</taxon>
        <taxon>Thermodesulfobacteriota</taxon>
        <taxon>Desulfuromonadia</taxon>
        <taxon>Geobacterales</taxon>
        <taxon>Geobacteraceae</taxon>
        <taxon>Geomonas</taxon>
    </lineage>
</organism>
<evidence type="ECO:0000256" key="1">
    <source>
        <dbReference type="ARBA" id="ARBA00007957"/>
    </source>
</evidence>
<dbReference type="Gene3D" id="1.10.10.10">
    <property type="entry name" value="Winged helix-like DNA-binding domain superfamily/Winged helix DNA-binding domain"/>
    <property type="match status" value="1"/>
</dbReference>
<sequence>MLEGLRKSGCKLTPQRRSIIEIITRDRSHPSALDIYQACREEHPNISLSTVYATLAVLKRLRLVKELEFEGVDNRYDRDTDDHLNLICTRCGKIEDFSDSSLVPPNVVEQHTGFKVHDIRFEYYGLCSNCSS</sequence>
<dbReference type="Proteomes" id="UP000587586">
    <property type="component" value="Unassembled WGS sequence"/>
</dbReference>
<comment type="cofactor">
    <cofactor evidence="7">
        <name>Zn(2+)</name>
        <dbReference type="ChEBI" id="CHEBI:29105"/>
    </cofactor>
    <text evidence="7">Binds 1 zinc ion per subunit.</text>
</comment>
<keyword evidence="2" id="KW-0678">Repressor</keyword>
<keyword evidence="9" id="KW-1185">Reference proteome</keyword>
<dbReference type="InterPro" id="IPR036390">
    <property type="entry name" value="WH_DNA-bd_sf"/>
</dbReference>
<comment type="similarity">
    <text evidence="1">Belongs to the Fur family.</text>
</comment>
<dbReference type="AlphaFoldDB" id="A0A6V8N7D2"/>
<evidence type="ECO:0000256" key="2">
    <source>
        <dbReference type="ARBA" id="ARBA00022491"/>
    </source>
</evidence>
<protein>
    <submittedName>
        <fullName evidence="8">Transcriptional repressor</fullName>
    </submittedName>
</protein>
<dbReference type="PANTHER" id="PTHR33202">
    <property type="entry name" value="ZINC UPTAKE REGULATION PROTEIN"/>
    <property type="match status" value="1"/>
</dbReference>
<feature type="binding site" evidence="7">
    <location>
        <position position="127"/>
    </location>
    <ligand>
        <name>Zn(2+)</name>
        <dbReference type="ChEBI" id="CHEBI:29105"/>
    </ligand>
</feature>
<evidence type="ECO:0000256" key="5">
    <source>
        <dbReference type="ARBA" id="ARBA00023125"/>
    </source>
</evidence>
<dbReference type="PANTHER" id="PTHR33202:SF8">
    <property type="entry name" value="PEROXIDE-RESPONSIVE REPRESSOR PERR"/>
    <property type="match status" value="1"/>
</dbReference>
<evidence type="ECO:0000256" key="3">
    <source>
        <dbReference type="ARBA" id="ARBA00022833"/>
    </source>
</evidence>
<evidence type="ECO:0000256" key="6">
    <source>
        <dbReference type="ARBA" id="ARBA00023163"/>
    </source>
</evidence>
<dbReference type="CDD" id="cd07153">
    <property type="entry name" value="Fur_like"/>
    <property type="match status" value="1"/>
</dbReference>
<dbReference type="Pfam" id="PF01475">
    <property type="entry name" value="FUR"/>
    <property type="match status" value="1"/>
</dbReference>
<dbReference type="SUPFAM" id="SSF46785">
    <property type="entry name" value="Winged helix' DNA-binding domain"/>
    <property type="match status" value="1"/>
</dbReference>
<dbReference type="GO" id="GO:1900376">
    <property type="term" value="P:regulation of secondary metabolite biosynthetic process"/>
    <property type="evidence" value="ECO:0007669"/>
    <property type="project" value="TreeGrafter"/>
</dbReference>
<evidence type="ECO:0000256" key="7">
    <source>
        <dbReference type="PIRSR" id="PIRSR602481-1"/>
    </source>
</evidence>
<evidence type="ECO:0000313" key="9">
    <source>
        <dbReference type="Proteomes" id="UP000587586"/>
    </source>
</evidence>
<keyword evidence="4" id="KW-0805">Transcription regulation</keyword>
<proteinExistence type="inferred from homology"/>
<reference evidence="9" key="1">
    <citation type="submission" date="2020-06" db="EMBL/GenBank/DDBJ databases">
        <title>Draft genomic sequecing of Geomonas sp. Red745.</title>
        <authorList>
            <person name="Itoh H."/>
            <person name="Xu Z.X."/>
            <person name="Ushijima N."/>
            <person name="Masuda Y."/>
            <person name="Shiratori Y."/>
            <person name="Senoo K."/>
        </authorList>
    </citation>
    <scope>NUCLEOTIDE SEQUENCE [LARGE SCALE GENOMIC DNA]</scope>
    <source>
        <strain evidence="9">Red745</strain>
    </source>
</reference>
<keyword evidence="5" id="KW-0238">DNA-binding</keyword>
<keyword evidence="6" id="KW-0804">Transcription</keyword>
<dbReference type="InterPro" id="IPR002481">
    <property type="entry name" value="FUR"/>
</dbReference>
<dbReference type="GO" id="GO:0045892">
    <property type="term" value="P:negative regulation of DNA-templated transcription"/>
    <property type="evidence" value="ECO:0007669"/>
    <property type="project" value="TreeGrafter"/>
</dbReference>
<name>A0A6V8N7D2_9BACT</name>
<feature type="binding site" evidence="7">
    <location>
        <position position="88"/>
    </location>
    <ligand>
        <name>Zn(2+)</name>
        <dbReference type="ChEBI" id="CHEBI:29105"/>
    </ligand>
</feature>
<dbReference type="EMBL" id="BLXZ01000003">
    <property type="protein sequence ID" value="GFO68468.1"/>
    <property type="molecule type" value="Genomic_DNA"/>
</dbReference>
<dbReference type="GO" id="GO:0000976">
    <property type="term" value="F:transcription cis-regulatory region binding"/>
    <property type="evidence" value="ECO:0007669"/>
    <property type="project" value="TreeGrafter"/>
</dbReference>
<gene>
    <name evidence="8" type="primary">furR1</name>
    <name evidence="8" type="ORF">GMLC_20470</name>
</gene>
<accession>A0A6V8N7D2</accession>
<comment type="caution">
    <text evidence="8">The sequence shown here is derived from an EMBL/GenBank/DDBJ whole genome shotgun (WGS) entry which is preliminary data.</text>
</comment>
<evidence type="ECO:0000313" key="8">
    <source>
        <dbReference type="EMBL" id="GFO68468.1"/>
    </source>
</evidence>
<dbReference type="Gene3D" id="3.30.1490.190">
    <property type="match status" value="1"/>
</dbReference>
<dbReference type="InterPro" id="IPR036388">
    <property type="entry name" value="WH-like_DNA-bd_sf"/>
</dbReference>
<keyword evidence="7" id="KW-0479">Metal-binding</keyword>
<feature type="binding site" evidence="7">
    <location>
        <position position="130"/>
    </location>
    <ligand>
        <name>Zn(2+)</name>
        <dbReference type="ChEBI" id="CHEBI:29105"/>
    </ligand>
</feature>
<evidence type="ECO:0000256" key="4">
    <source>
        <dbReference type="ARBA" id="ARBA00023015"/>
    </source>
</evidence>
<dbReference type="GO" id="GO:0008270">
    <property type="term" value="F:zinc ion binding"/>
    <property type="evidence" value="ECO:0007669"/>
    <property type="project" value="TreeGrafter"/>
</dbReference>
<feature type="binding site" evidence="7">
    <location>
        <position position="91"/>
    </location>
    <ligand>
        <name>Zn(2+)</name>
        <dbReference type="ChEBI" id="CHEBI:29105"/>
    </ligand>
</feature>
<dbReference type="RefSeq" id="WP_183360986.1">
    <property type="nucleotide sequence ID" value="NZ_BLXZ01000003.1"/>
</dbReference>
<keyword evidence="3 7" id="KW-0862">Zinc</keyword>
<dbReference type="InterPro" id="IPR043135">
    <property type="entry name" value="Fur_C"/>
</dbReference>